<name>A0A0C2ZDJ4_9AGAM</name>
<accession>A0A0C2ZDJ4</accession>
<evidence type="ECO:0000313" key="2">
    <source>
        <dbReference type="Proteomes" id="UP000053989"/>
    </source>
</evidence>
<proteinExistence type="predicted"/>
<keyword evidence="2" id="KW-1185">Reference proteome</keyword>
<protein>
    <submittedName>
        <fullName evidence="1">Uncharacterized protein</fullName>
    </submittedName>
</protein>
<reference evidence="2" key="2">
    <citation type="submission" date="2015-01" db="EMBL/GenBank/DDBJ databases">
        <title>Evolutionary Origins and Diversification of the Mycorrhizal Mutualists.</title>
        <authorList>
            <consortium name="DOE Joint Genome Institute"/>
            <consortium name="Mycorrhizal Genomics Consortium"/>
            <person name="Kohler A."/>
            <person name="Kuo A."/>
            <person name="Nagy L.G."/>
            <person name="Floudas D."/>
            <person name="Copeland A."/>
            <person name="Barry K.W."/>
            <person name="Cichocki N."/>
            <person name="Veneault-Fourrey C."/>
            <person name="LaButti K."/>
            <person name="Lindquist E.A."/>
            <person name="Lipzen A."/>
            <person name="Lundell T."/>
            <person name="Morin E."/>
            <person name="Murat C."/>
            <person name="Riley R."/>
            <person name="Ohm R."/>
            <person name="Sun H."/>
            <person name="Tunlid A."/>
            <person name="Henrissat B."/>
            <person name="Grigoriev I.V."/>
            <person name="Hibbett D.S."/>
            <person name="Martin F."/>
        </authorList>
    </citation>
    <scope>NUCLEOTIDE SEQUENCE [LARGE SCALE GENOMIC DNA]</scope>
    <source>
        <strain evidence="2">Foug A</strain>
    </source>
</reference>
<gene>
    <name evidence="1" type="ORF">SCLCIDRAFT_26962</name>
</gene>
<organism evidence="1 2">
    <name type="scientific">Scleroderma citrinum Foug A</name>
    <dbReference type="NCBI Taxonomy" id="1036808"/>
    <lineage>
        <taxon>Eukaryota</taxon>
        <taxon>Fungi</taxon>
        <taxon>Dikarya</taxon>
        <taxon>Basidiomycota</taxon>
        <taxon>Agaricomycotina</taxon>
        <taxon>Agaricomycetes</taxon>
        <taxon>Agaricomycetidae</taxon>
        <taxon>Boletales</taxon>
        <taxon>Sclerodermatineae</taxon>
        <taxon>Sclerodermataceae</taxon>
        <taxon>Scleroderma</taxon>
    </lineage>
</organism>
<dbReference type="Proteomes" id="UP000053989">
    <property type="component" value="Unassembled WGS sequence"/>
</dbReference>
<evidence type="ECO:0000313" key="1">
    <source>
        <dbReference type="EMBL" id="KIM59858.1"/>
    </source>
</evidence>
<dbReference type="AlphaFoldDB" id="A0A0C2ZDJ4"/>
<dbReference type="EMBL" id="KN822068">
    <property type="protein sequence ID" value="KIM59858.1"/>
    <property type="molecule type" value="Genomic_DNA"/>
</dbReference>
<dbReference type="OrthoDB" id="2663472at2759"/>
<sequence length="190" mass="21752">MALLMLLRGREQRSIHNWAAYVKRCTQITLDPLHHCFCPQLITLATIPLPTSHLFHEASWSADALDESELHHWDAGPPFSQPEPADTMQEAQFKKNLTHVFLGQKVCLENQAKACRACKYTSGAWSEIVTELCAIIMQVFSEWVRLKDSVAGCTVRRHKEMAETLLQWHAWIIYSYYHEAGILEQGGDPY</sequence>
<reference evidence="1 2" key="1">
    <citation type="submission" date="2014-04" db="EMBL/GenBank/DDBJ databases">
        <authorList>
            <consortium name="DOE Joint Genome Institute"/>
            <person name="Kuo A."/>
            <person name="Kohler A."/>
            <person name="Nagy L.G."/>
            <person name="Floudas D."/>
            <person name="Copeland A."/>
            <person name="Barry K.W."/>
            <person name="Cichocki N."/>
            <person name="Veneault-Fourrey C."/>
            <person name="LaButti K."/>
            <person name="Lindquist E.A."/>
            <person name="Lipzen A."/>
            <person name="Lundell T."/>
            <person name="Morin E."/>
            <person name="Murat C."/>
            <person name="Sun H."/>
            <person name="Tunlid A."/>
            <person name="Henrissat B."/>
            <person name="Grigoriev I.V."/>
            <person name="Hibbett D.S."/>
            <person name="Martin F."/>
            <person name="Nordberg H.P."/>
            <person name="Cantor M.N."/>
            <person name="Hua S.X."/>
        </authorList>
    </citation>
    <scope>NUCLEOTIDE SEQUENCE [LARGE SCALE GENOMIC DNA]</scope>
    <source>
        <strain evidence="1 2">Foug A</strain>
    </source>
</reference>
<dbReference type="HOGENOM" id="CLU_103464_1_0_1"/>
<dbReference type="InParanoid" id="A0A0C2ZDJ4"/>